<dbReference type="AlphaFoldDB" id="B4HM78"/>
<dbReference type="Proteomes" id="UP000001292">
    <property type="component" value="Unassembled WGS sequence"/>
</dbReference>
<accession>B4HM78</accession>
<keyword evidence="2" id="KW-1185">Reference proteome</keyword>
<organism evidence="2">
    <name type="scientific">Drosophila sechellia</name>
    <name type="common">Fruit fly</name>
    <dbReference type="NCBI Taxonomy" id="7238"/>
    <lineage>
        <taxon>Eukaryota</taxon>
        <taxon>Metazoa</taxon>
        <taxon>Ecdysozoa</taxon>
        <taxon>Arthropoda</taxon>
        <taxon>Hexapoda</taxon>
        <taxon>Insecta</taxon>
        <taxon>Pterygota</taxon>
        <taxon>Neoptera</taxon>
        <taxon>Endopterygota</taxon>
        <taxon>Diptera</taxon>
        <taxon>Brachycera</taxon>
        <taxon>Muscomorpha</taxon>
        <taxon>Ephydroidea</taxon>
        <taxon>Drosophilidae</taxon>
        <taxon>Drosophila</taxon>
        <taxon>Sophophora</taxon>
    </lineage>
</organism>
<dbReference type="EMBL" id="CH480815">
    <property type="protein sequence ID" value="EDW43126.1"/>
    <property type="molecule type" value="Genomic_DNA"/>
</dbReference>
<evidence type="ECO:0000313" key="1">
    <source>
        <dbReference type="EMBL" id="EDW43126.1"/>
    </source>
</evidence>
<dbReference type="HOGENOM" id="CLU_2796687_0_0_1"/>
<proteinExistence type="predicted"/>
<name>B4HM78_DROSE</name>
<protein>
    <submittedName>
        <fullName evidence="1">GM23675</fullName>
    </submittedName>
</protein>
<sequence length="68" mass="7313">MVFLWQRVLPAAGGAGDEQEMPVMAWATGMDGIESLKWHVVSAAPEESTKLQPATGGKRFAALEVKDN</sequence>
<evidence type="ECO:0000313" key="2">
    <source>
        <dbReference type="Proteomes" id="UP000001292"/>
    </source>
</evidence>
<reference evidence="1 2" key="1">
    <citation type="journal article" date="2007" name="Nature">
        <title>Evolution of genes and genomes on the Drosophila phylogeny.</title>
        <authorList>
            <consortium name="Drosophila 12 Genomes Consortium"/>
            <person name="Clark A.G."/>
            <person name="Eisen M.B."/>
            <person name="Smith D.R."/>
            <person name="Bergman C.M."/>
            <person name="Oliver B."/>
            <person name="Markow T.A."/>
            <person name="Kaufman T.C."/>
            <person name="Kellis M."/>
            <person name="Gelbart W."/>
            <person name="Iyer V.N."/>
            <person name="Pollard D.A."/>
            <person name="Sackton T.B."/>
            <person name="Larracuente A.M."/>
            <person name="Singh N.D."/>
            <person name="Abad J.P."/>
            <person name="Abt D.N."/>
            <person name="Adryan B."/>
            <person name="Aguade M."/>
            <person name="Akashi H."/>
            <person name="Anderson W.W."/>
            <person name="Aquadro C.F."/>
            <person name="Ardell D.H."/>
            <person name="Arguello R."/>
            <person name="Artieri C.G."/>
            <person name="Barbash D.A."/>
            <person name="Barker D."/>
            <person name="Barsanti P."/>
            <person name="Batterham P."/>
            <person name="Batzoglou S."/>
            <person name="Begun D."/>
            <person name="Bhutkar A."/>
            <person name="Blanco E."/>
            <person name="Bosak S.A."/>
            <person name="Bradley R.K."/>
            <person name="Brand A.D."/>
            <person name="Brent M.R."/>
            <person name="Brooks A.N."/>
            <person name="Brown R.H."/>
            <person name="Butlin R.K."/>
            <person name="Caggese C."/>
            <person name="Calvi B.R."/>
            <person name="Bernardo de Carvalho A."/>
            <person name="Caspi A."/>
            <person name="Castrezana S."/>
            <person name="Celniker S.E."/>
            <person name="Chang J.L."/>
            <person name="Chapple C."/>
            <person name="Chatterji S."/>
            <person name="Chinwalla A."/>
            <person name="Civetta A."/>
            <person name="Clifton S.W."/>
            <person name="Comeron J.M."/>
            <person name="Costello J.C."/>
            <person name="Coyne J.A."/>
            <person name="Daub J."/>
            <person name="David R.G."/>
            <person name="Delcher A.L."/>
            <person name="Delehaunty K."/>
            <person name="Do C.B."/>
            <person name="Ebling H."/>
            <person name="Edwards K."/>
            <person name="Eickbush T."/>
            <person name="Evans J.D."/>
            <person name="Filipski A."/>
            <person name="Findeiss S."/>
            <person name="Freyhult E."/>
            <person name="Fulton L."/>
            <person name="Fulton R."/>
            <person name="Garcia A.C."/>
            <person name="Gardiner A."/>
            <person name="Garfield D.A."/>
            <person name="Garvin B.E."/>
            <person name="Gibson G."/>
            <person name="Gilbert D."/>
            <person name="Gnerre S."/>
            <person name="Godfrey J."/>
            <person name="Good R."/>
            <person name="Gotea V."/>
            <person name="Gravely B."/>
            <person name="Greenberg A.J."/>
            <person name="Griffiths-Jones S."/>
            <person name="Gross S."/>
            <person name="Guigo R."/>
            <person name="Gustafson E.A."/>
            <person name="Haerty W."/>
            <person name="Hahn M.W."/>
            <person name="Halligan D.L."/>
            <person name="Halpern A.L."/>
            <person name="Halter G.M."/>
            <person name="Han M.V."/>
            <person name="Heger A."/>
            <person name="Hillier L."/>
            <person name="Hinrichs A.S."/>
            <person name="Holmes I."/>
            <person name="Hoskins R.A."/>
            <person name="Hubisz M.J."/>
            <person name="Hultmark D."/>
            <person name="Huntley M.A."/>
            <person name="Jaffe D.B."/>
            <person name="Jagadeeshan S."/>
            <person name="Jeck W.R."/>
            <person name="Johnson J."/>
            <person name="Jones C.D."/>
            <person name="Jordan W.C."/>
            <person name="Karpen G.H."/>
            <person name="Kataoka E."/>
            <person name="Keightley P.D."/>
            <person name="Kheradpour P."/>
            <person name="Kirkness E.F."/>
            <person name="Koerich L.B."/>
            <person name="Kristiansen K."/>
            <person name="Kudrna D."/>
            <person name="Kulathinal R.J."/>
            <person name="Kumar S."/>
            <person name="Kwok R."/>
            <person name="Lander E."/>
            <person name="Langley C.H."/>
            <person name="Lapoint R."/>
            <person name="Lazzaro B.P."/>
            <person name="Lee S.J."/>
            <person name="Levesque L."/>
            <person name="Li R."/>
            <person name="Lin C.F."/>
            <person name="Lin M.F."/>
            <person name="Lindblad-Toh K."/>
            <person name="Llopart A."/>
            <person name="Long M."/>
            <person name="Low L."/>
            <person name="Lozovsky E."/>
            <person name="Lu J."/>
            <person name="Luo M."/>
            <person name="Machado C.A."/>
            <person name="Makalowski W."/>
            <person name="Marzo M."/>
            <person name="Matsuda M."/>
            <person name="Matzkin L."/>
            <person name="McAllister B."/>
            <person name="McBride C.S."/>
            <person name="McKernan B."/>
            <person name="McKernan K."/>
            <person name="Mendez-Lago M."/>
            <person name="Minx P."/>
            <person name="Mollenhauer M.U."/>
            <person name="Montooth K."/>
            <person name="Mount S.M."/>
            <person name="Mu X."/>
            <person name="Myers E."/>
            <person name="Negre B."/>
            <person name="Newfeld S."/>
            <person name="Nielsen R."/>
            <person name="Noor M.A."/>
            <person name="O'Grady P."/>
            <person name="Pachter L."/>
            <person name="Papaceit M."/>
            <person name="Parisi M.J."/>
            <person name="Parisi M."/>
            <person name="Parts L."/>
            <person name="Pedersen J.S."/>
            <person name="Pesole G."/>
            <person name="Phillippy A.M."/>
            <person name="Ponting C.P."/>
            <person name="Pop M."/>
            <person name="Porcelli D."/>
            <person name="Powell J.R."/>
            <person name="Prohaska S."/>
            <person name="Pruitt K."/>
            <person name="Puig M."/>
            <person name="Quesneville H."/>
            <person name="Ram K.R."/>
            <person name="Rand D."/>
            <person name="Rasmussen M.D."/>
            <person name="Reed L.K."/>
            <person name="Reenan R."/>
            <person name="Reily A."/>
            <person name="Remington K.A."/>
            <person name="Rieger T.T."/>
            <person name="Ritchie M.G."/>
            <person name="Robin C."/>
            <person name="Rogers Y.H."/>
            <person name="Rohde C."/>
            <person name="Rozas J."/>
            <person name="Rubenfield M.J."/>
            <person name="Ruiz A."/>
            <person name="Russo S."/>
            <person name="Salzberg S.L."/>
            <person name="Sanchez-Gracia A."/>
            <person name="Saranga D.J."/>
            <person name="Sato H."/>
            <person name="Schaeffer S.W."/>
            <person name="Schatz M.C."/>
            <person name="Schlenke T."/>
            <person name="Schwartz R."/>
            <person name="Segarra C."/>
            <person name="Singh R.S."/>
            <person name="Sirot L."/>
            <person name="Sirota M."/>
            <person name="Sisneros N.B."/>
            <person name="Smith C.D."/>
            <person name="Smith T.F."/>
            <person name="Spieth J."/>
            <person name="Stage D.E."/>
            <person name="Stark A."/>
            <person name="Stephan W."/>
            <person name="Strausberg R.L."/>
            <person name="Strempel S."/>
            <person name="Sturgill D."/>
            <person name="Sutton G."/>
            <person name="Sutton G.G."/>
            <person name="Tao W."/>
            <person name="Teichmann S."/>
            <person name="Tobari Y.N."/>
            <person name="Tomimura Y."/>
            <person name="Tsolas J.M."/>
            <person name="Valente V.L."/>
            <person name="Venter E."/>
            <person name="Venter J.C."/>
            <person name="Vicario S."/>
            <person name="Vieira F.G."/>
            <person name="Vilella A.J."/>
            <person name="Villasante A."/>
            <person name="Walenz B."/>
            <person name="Wang J."/>
            <person name="Wasserman M."/>
            <person name="Watts T."/>
            <person name="Wilson D."/>
            <person name="Wilson R.K."/>
            <person name="Wing R.A."/>
            <person name="Wolfner M.F."/>
            <person name="Wong A."/>
            <person name="Wong G.K."/>
            <person name="Wu C.I."/>
            <person name="Wu G."/>
            <person name="Yamamoto D."/>
            <person name="Yang H.P."/>
            <person name="Yang S.P."/>
            <person name="Yorke J.A."/>
            <person name="Yoshida K."/>
            <person name="Zdobnov E."/>
            <person name="Zhang P."/>
            <person name="Zhang Y."/>
            <person name="Zimin A.V."/>
            <person name="Baldwin J."/>
            <person name="Abdouelleil A."/>
            <person name="Abdulkadir J."/>
            <person name="Abebe A."/>
            <person name="Abera B."/>
            <person name="Abreu J."/>
            <person name="Acer S.C."/>
            <person name="Aftuck L."/>
            <person name="Alexander A."/>
            <person name="An P."/>
            <person name="Anderson E."/>
            <person name="Anderson S."/>
            <person name="Arachi H."/>
            <person name="Azer M."/>
            <person name="Bachantsang P."/>
            <person name="Barry A."/>
            <person name="Bayul T."/>
            <person name="Berlin A."/>
            <person name="Bessette D."/>
            <person name="Bloom T."/>
            <person name="Blye J."/>
            <person name="Boguslavskiy L."/>
            <person name="Bonnet C."/>
            <person name="Boukhgalter B."/>
            <person name="Bourzgui I."/>
            <person name="Brown A."/>
            <person name="Cahill P."/>
            <person name="Channer S."/>
            <person name="Cheshatsang Y."/>
            <person name="Chuda L."/>
            <person name="Citroen M."/>
            <person name="Collymore A."/>
            <person name="Cooke P."/>
            <person name="Costello M."/>
            <person name="D'Aco K."/>
            <person name="Daza R."/>
            <person name="De Haan G."/>
            <person name="DeGray S."/>
            <person name="DeMaso C."/>
            <person name="Dhargay N."/>
            <person name="Dooley K."/>
            <person name="Dooley E."/>
            <person name="Doricent M."/>
            <person name="Dorje P."/>
            <person name="Dorjee K."/>
            <person name="Dupes A."/>
            <person name="Elong R."/>
            <person name="Falk J."/>
            <person name="Farina A."/>
            <person name="Faro S."/>
            <person name="Ferguson D."/>
            <person name="Fisher S."/>
            <person name="Foley C.D."/>
            <person name="Franke A."/>
            <person name="Friedrich D."/>
            <person name="Gadbois L."/>
            <person name="Gearin G."/>
            <person name="Gearin C.R."/>
            <person name="Giannoukos G."/>
            <person name="Goode T."/>
            <person name="Graham J."/>
            <person name="Grandbois E."/>
            <person name="Grewal S."/>
            <person name="Gyaltsen K."/>
            <person name="Hafez N."/>
            <person name="Hagos B."/>
            <person name="Hall J."/>
            <person name="Henson C."/>
            <person name="Hollinger A."/>
            <person name="Honan T."/>
            <person name="Huard M.D."/>
            <person name="Hughes L."/>
            <person name="Hurhula B."/>
            <person name="Husby M.E."/>
            <person name="Kamat A."/>
            <person name="Kanga B."/>
            <person name="Kashin S."/>
            <person name="Khazanovich D."/>
            <person name="Kisner P."/>
            <person name="Lance K."/>
            <person name="Lara M."/>
            <person name="Lee W."/>
            <person name="Lennon N."/>
            <person name="Letendre F."/>
            <person name="LeVine R."/>
            <person name="Lipovsky A."/>
            <person name="Liu X."/>
            <person name="Liu J."/>
            <person name="Liu S."/>
            <person name="Lokyitsang T."/>
            <person name="Lokyitsang Y."/>
            <person name="Lubonja R."/>
            <person name="Lui A."/>
            <person name="MacDonald P."/>
            <person name="Magnisalis V."/>
            <person name="Maru K."/>
            <person name="Matthews C."/>
            <person name="McCusker W."/>
            <person name="McDonough S."/>
            <person name="Mehta T."/>
            <person name="Meldrim J."/>
            <person name="Meneus L."/>
            <person name="Mihai O."/>
            <person name="Mihalev A."/>
            <person name="Mihova T."/>
            <person name="Mittelman R."/>
            <person name="Mlenga V."/>
            <person name="Montmayeur A."/>
            <person name="Mulrain L."/>
            <person name="Navidi A."/>
            <person name="Naylor J."/>
            <person name="Negash T."/>
            <person name="Nguyen T."/>
            <person name="Nguyen N."/>
            <person name="Nicol R."/>
            <person name="Norbu C."/>
            <person name="Norbu N."/>
            <person name="Novod N."/>
            <person name="O'Neill B."/>
            <person name="Osman S."/>
            <person name="Markiewicz E."/>
            <person name="Oyono O.L."/>
            <person name="Patti C."/>
            <person name="Phunkhang P."/>
            <person name="Pierre F."/>
            <person name="Priest M."/>
            <person name="Raghuraman S."/>
            <person name="Rege F."/>
            <person name="Reyes R."/>
            <person name="Rise C."/>
            <person name="Rogov P."/>
            <person name="Ross K."/>
            <person name="Ryan E."/>
            <person name="Settipalli S."/>
            <person name="Shea T."/>
            <person name="Sherpa N."/>
            <person name="Shi L."/>
            <person name="Shih D."/>
            <person name="Sparrow T."/>
            <person name="Spaulding J."/>
            <person name="Stalker J."/>
            <person name="Stange-Thomann N."/>
            <person name="Stavropoulos S."/>
            <person name="Stone C."/>
            <person name="Strader C."/>
            <person name="Tesfaye S."/>
            <person name="Thomson T."/>
            <person name="Thoulutsang Y."/>
            <person name="Thoulutsang D."/>
            <person name="Topham K."/>
            <person name="Topping I."/>
            <person name="Tsamla T."/>
            <person name="Vassiliev H."/>
            <person name="Vo A."/>
            <person name="Wangchuk T."/>
            <person name="Wangdi T."/>
            <person name="Weiand M."/>
            <person name="Wilkinson J."/>
            <person name="Wilson A."/>
            <person name="Yadav S."/>
            <person name="Young G."/>
            <person name="Yu Q."/>
            <person name="Zembek L."/>
            <person name="Zhong D."/>
            <person name="Zimmer A."/>
            <person name="Zwirko Z."/>
            <person name="Jaffe D.B."/>
            <person name="Alvarez P."/>
            <person name="Brockman W."/>
            <person name="Butler J."/>
            <person name="Chin C."/>
            <person name="Gnerre S."/>
            <person name="Grabherr M."/>
            <person name="Kleber M."/>
            <person name="Mauceli E."/>
            <person name="MacCallum I."/>
        </authorList>
    </citation>
    <scope>NUCLEOTIDE SEQUENCE [LARGE SCALE GENOMIC DNA]</scope>
    <source>
        <strain evidence="2">Rob3c / Tucson 14021-0248.25</strain>
    </source>
</reference>
<gene>
    <name evidence="1" type="primary">Dsec\GM23675</name>
    <name evidence="1" type="ORF">Dsec_GM23675</name>
</gene>